<sequence length="182" mass="20797">MGRRLASFPLVPPGHKNSNVREEIQSRPRSMERKRGLVELSSGKDPRAAKRRKAGNHVAPQPGKKLRWMRGRLQLFAEFPLDILYEIFSHLQPIDLLRLTRSSKPLRGVLMQRSARTVWMRAEANVDRMPRCPPHLTEPAYSMPTPIYYSIPVATTLSQRRATDTLVRCSPLLPKMPAETLP</sequence>
<evidence type="ECO:0000313" key="3">
    <source>
        <dbReference type="EMBL" id="RDB24007.1"/>
    </source>
</evidence>
<organism evidence="3 4">
    <name type="scientific">Hypsizygus marmoreus</name>
    <name type="common">White beech mushroom</name>
    <name type="synonym">Agaricus marmoreus</name>
    <dbReference type="NCBI Taxonomy" id="39966"/>
    <lineage>
        <taxon>Eukaryota</taxon>
        <taxon>Fungi</taxon>
        <taxon>Dikarya</taxon>
        <taxon>Basidiomycota</taxon>
        <taxon>Agaricomycotina</taxon>
        <taxon>Agaricomycetes</taxon>
        <taxon>Agaricomycetidae</taxon>
        <taxon>Agaricales</taxon>
        <taxon>Tricholomatineae</taxon>
        <taxon>Lyophyllaceae</taxon>
        <taxon>Hypsizygus</taxon>
    </lineage>
</organism>
<evidence type="ECO:0000259" key="2">
    <source>
        <dbReference type="PROSITE" id="PS50181"/>
    </source>
</evidence>
<evidence type="ECO:0000256" key="1">
    <source>
        <dbReference type="SAM" id="MobiDB-lite"/>
    </source>
</evidence>
<dbReference type="EMBL" id="LUEZ02000045">
    <property type="protein sequence ID" value="RDB24007.1"/>
    <property type="molecule type" value="Genomic_DNA"/>
</dbReference>
<dbReference type="PROSITE" id="PS50181">
    <property type="entry name" value="FBOX"/>
    <property type="match status" value="1"/>
</dbReference>
<dbReference type="InterPro" id="IPR036047">
    <property type="entry name" value="F-box-like_dom_sf"/>
</dbReference>
<evidence type="ECO:0000313" key="4">
    <source>
        <dbReference type="Proteomes" id="UP000076154"/>
    </source>
</evidence>
<dbReference type="CDD" id="cd09917">
    <property type="entry name" value="F-box_SF"/>
    <property type="match status" value="1"/>
</dbReference>
<protein>
    <recommendedName>
        <fullName evidence="2">F-box domain-containing protein</fullName>
    </recommendedName>
</protein>
<dbReference type="InParanoid" id="A0A369JTZ9"/>
<proteinExistence type="predicted"/>
<dbReference type="Proteomes" id="UP000076154">
    <property type="component" value="Unassembled WGS sequence"/>
</dbReference>
<dbReference type="AlphaFoldDB" id="A0A369JTZ9"/>
<dbReference type="Pfam" id="PF00646">
    <property type="entry name" value="F-box"/>
    <property type="match status" value="1"/>
</dbReference>
<feature type="compositionally biased region" description="Basic and acidic residues" evidence="1">
    <location>
        <begin position="19"/>
        <end position="48"/>
    </location>
</feature>
<feature type="region of interest" description="Disordered" evidence="1">
    <location>
        <begin position="1"/>
        <end position="62"/>
    </location>
</feature>
<dbReference type="InterPro" id="IPR001810">
    <property type="entry name" value="F-box_dom"/>
</dbReference>
<feature type="domain" description="F-box" evidence="2">
    <location>
        <begin position="73"/>
        <end position="122"/>
    </location>
</feature>
<gene>
    <name evidence="3" type="ORF">Hypma_008639</name>
</gene>
<dbReference type="OrthoDB" id="2322499at2759"/>
<dbReference type="SUPFAM" id="SSF81383">
    <property type="entry name" value="F-box domain"/>
    <property type="match status" value="1"/>
</dbReference>
<comment type="caution">
    <text evidence="3">The sequence shown here is derived from an EMBL/GenBank/DDBJ whole genome shotgun (WGS) entry which is preliminary data.</text>
</comment>
<name>A0A369JTZ9_HYPMA</name>
<accession>A0A369JTZ9</accession>
<reference evidence="3" key="1">
    <citation type="submission" date="2018-04" db="EMBL/GenBank/DDBJ databases">
        <title>Whole genome sequencing of Hypsizygus marmoreus.</title>
        <authorList>
            <person name="Choi I.-G."/>
            <person name="Min B."/>
            <person name="Kim J.-G."/>
            <person name="Kim S."/>
            <person name="Oh Y.-L."/>
            <person name="Kong W.-S."/>
            <person name="Park H."/>
            <person name="Jeong J."/>
            <person name="Song E.-S."/>
        </authorList>
    </citation>
    <scope>NUCLEOTIDE SEQUENCE [LARGE SCALE GENOMIC DNA]</scope>
    <source>
        <strain evidence="3">51987-8</strain>
    </source>
</reference>
<keyword evidence="4" id="KW-1185">Reference proteome</keyword>